<comment type="caution">
    <text evidence="9">The sequence shown here is derived from an EMBL/GenBank/DDBJ whole genome shotgun (WGS) entry which is preliminary data.</text>
</comment>
<organism evidence="9 10">
    <name type="scientific">Starmerella bacillaris</name>
    <name type="common">Yeast</name>
    <name type="synonym">Candida zemplinina</name>
    <dbReference type="NCBI Taxonomy" id="1247836"/>
    <lineage>
        <taxon>Eukaryota</taxon>
        <taxon>Fungi</taxon>
        <taxon>Dikarya</taxon>
        <taxon>Ascomycota</taxon>
        <taxon>Saccharomycotina</taxon>
        <taxon>Dipodascomycetes</taxon>
        <taxon>Dipodascales</taxon>
        <taxon>Trichomonascaceae</taxon>
        <taxon>Starmerella</taxon>
    </lineage>
</organism>
<gene>
    <name evidence="9" type="ORF">DASB73_037230</name>
</gene>
<evidence type="ECO:0000259" key="8">
    <source>
        <dbReference type="Pfam" id="PF00857"/>
    </source>
</evidence>
<sequence length="198" mass="22289">MSALVIVDVQNDFISGSLPVPNGSEVIPKINELIKSRRWDIIIATKDWHPKDHCSFSSTHKGVKEHTLHSDNKKFNLPLWPNHCVQDTYGAELVDGLDTKSIDRVVLKGTMKDTEFYSAVSDVFQNHETDLVSVLNSYSIGQVCVVGLAFDYCVMYTAMDLQRHNFKTSIKKDCTRSITPEGESNSLKRLEEQGVTIE</sequence>
<feature type="domain" description="Isochorismatase-like" evidence="8">
    <location>
        <begin position="2"/>
        <end position="196"/>
    </location>
</feature>
<dbReference type="EC" id="3.5.1.19" evidence="6"/>
<dbReference type="AlphaFoldDB" id="A0AAV5RMV8"/>
<accession>A0AAV5RMV8</accession>
<proteinExistence type="inferred from homology"/>
<reference evidence="9 10" key="1">
    <citation type="journal article" date="2023" name="Elife">
        <title>Identification of key yeast species and microbe-microbe interactions impacting larval growth of Drosophila in the wild.</title>
        <authorList>
            <person name="Mure A."/>
            <person name="Sugiura Y."/>
            <person name="Maeda R."/>
            <person name="Honda K."/>
            <person name="Sakurai N."/>
            <person name="Takahashi Y."/>
            <person name="Watada M."/>
            <person name="Katoh T."/>
            <person name="Gotoh A."/>
            <person name="Gotoh Y."/>
            <person name="Taniguchi I."/>
            <person name="Nakamura K."/>
            <person name="Hayashi T."/>
            <person name="Katayama T."/>
            <person name="Uemura T."/>
            <person name="Hattori Y."/>
        </authorList>
    </citation>
    <scope>NUCLEOTIDE SEQUENCE [LARGE SCALE GENOMIC DNA]</scope>
    <source>
        <strain evidence="9 10">SB-73</strain>
    </source>
</reference>
<keyword evidence="4" id="KW-0378">Hydrolase</keyword>
<dbReference type="EMBL" id="BTGC01000008">
    <property type="protein sequence ID" value="GMM52760.1"/>
    <property type="molecule type" value="Genomic_DNA"/>
</dbReference>
<dbReference type="InterPro" id="IPR000868">
    <property type="entry name" value="Isochorismatase-like_dom"/>
</dbReference>
<dbReference type="CDD" id="cd01011">
    <property type="entry name" value="nicotinamidase"/>
    <property type="match status" value="1"/>
</dbReference>
<dbReference type="Proteomes" id="UP001362899">
    <property type="component" value="Unassembled WGS sequence"/>
</dbReference>
<evidence type="ECO:0000256" key="1">
    <source>
        <dbReference type="ARBA" id="ARBA00006336"/>
    </source>
</evidence>
<comment type="similarity">
    <text evidence="1">Belongs to the isochorismatase family.</text>
</comment>
<dbReference type="InterPro" id="IPR052347">
    <property type="entry name" value="Isochorismatase_Nicotinamidase"/>
</dbReference>
<dbReference type="Gene3D" id="3.40.50.850">
    <property type="entry name" value="Isochorismatase-like"/>
    <property type="match status" value="1"/>
</dbReference>
<dbReference type="PANTHER" id="PTHR11080:SF2">
    <property type="entry name" value="LD05707P"/>
    <property type="match status" value="1"/>
</dbReference>
<evidence type="ECO:0000313" key="10">
    <source>
        <dbReference type="Proteomes" id="UP001362899"/>
    </source>
</evidence>
<evidence type="ECO:0000313" key="9">
    <source>
        <dbReference type="EMBL" id="GMM52760.1"/>
    </source>
</evidence>
<name>A0AAV5RMV8_STABA</name>
<dbReference type="InterPro" id="IPR036380">
    <property type="entry name" value="Isochorismatase-like_sf"/>
</dbReference>
<dbReference type="GO" id="GO:0019363">
    <property type="term" value="P:pyridine nucleotide biosynthetic process"/>
    <property type="evidence" value="ECO:0007669"/>
    <property type="project" value="UniProtKB-KW"/>
</dbReference>
<keyword evidence="3" id="KW-0479">Metal-binding</keyword>
<dbReference type="PANTHER" id="PTHR11080">
    <property type="entry name" value="PYRAZINAMIDASE/NICOTINAMIDASE"/>
    <property type="match status" value="1"/>
</dbReference>
<evidence type="ECO:0000256" key="2">
    <source>
        <dbReference type="ARBA" id="ARBA00022642"/>
    </source>
</evidence>
<keyword evidence="10" id="KW-1185">Reference proteome</keyword>
<dbReference type="SUPFAM" id="SSF52499">
    <property type="entry name" value="Isochorismatase-like hydrolases"/>
    <property type="match status" value="1"/>
</dbReference>
<evidence type="ECO:0000256" key="3">
    <source>
        <dbReference type="ARBA" id="ARBA00022723"/>
    </source>
</evidence>
<evidence type="ECO:0000256" key="5">
    <source>
        <dbReference type="ARBA" id="ARBA00037900"/>
    </source>
</evidence>
<protein>
    <recommendedName>
        <fullName evidence="6">nicotinamidase</fullName>
        <ecNumber evidence="6">3.5.1.19</ecNumber>
    </recommendedName>
    <alternativeName>
        <fullName evidence="7">Nicotinamide deamidase</fullName>
    </alternativeName>
</protein>
<evidence type="ECO:0000256" key="7">
    <source>
        <dbReference type="ARBA" id="ARBA00043224"/>
    </source>
</evidence>
<comment type="pathway">
    <text evidence="5">Cofactor biosynthesis; nicotinate biosynthesis; nicotinate from nicotinamide: step 1/1.</text>
</comment>
<evidence type="ECO:0000256" key="4">
    <source>
        <dbReference type="ARBA" id="ARBA00022801"/>
    </source>
</evidence>
<dbReference type="Pfam" id="PF00857">
    <property type="entry name" value="Isochorismatase"/>
    <property type="match status" value="1"/>
</dbReference>
<evidence type="ECO:0000256" key="6">
    <source>
        <dbReference type="ARBA" id="ARBA00039017"/>
    </source>
</evidence>
<keyword evidence="2" id="KW-0662">Pyridine nucleotide biosynthesis</keyword>
<dbReference type="GO" id="GO:0046872">
    <property type="term" value="F:metal ion binding"/>
    <property type="evidence" value="ECO:0007669"/>
    <property type="project" value="UniProtKB-KW"/>
</dbReference>
<dbReference type="GO" id="GO:0008936">
    <property type="term" value="F:nicotinamidase activity"/>
    <property type="evidence" value="ECO:0007669"/>
    <property type="project" value="UniProtKB-EC"/>
</dbReference>